<dbReference type="Pfam" id="PF12974">
    <property type="entry name" value="Phosphonate-bd"/>
    <property type="match status" value="1"/>
</dbReference>
<dbReference type="EMBL" id="RAWG01000158">
    <property type="protein sequence ID" value="RKH39569.1"/>
    <property type="molecule type" value="Genomic_DNA"/>
</dbReference>
<dbReference type="Gene3D" id="3.40.190.10">
    <property type="entry name" value="Periplasmic binding protein-like II"/>
    <property type="match status" value="1"/>
</dbReference>
<feature type="signal peptide" evidence="1">
    <location>
        <begin position="1"/>
        <end position="27"/>
    </location>
</feature>
<evidence type="ECO:0000256" key="1">
    <source>
        <dbReference type="SAM" id="SignalP"/>
    </source>
</evidence>
<keyword evidence="3" id="KW-1185">Reference proteome</keyword>
<proteinExistence type="predicted"/>
<accession>A0A3A8N7S9</accession>
<dbReference type="OrthoDB" id="5379820at2"/>
<feature type="chain" id="PRO_5017410543" description="Phosphate/phosphite/phosphonate ABC transporter substrate-binding protein" evidence="1">
    <location>
        <begin position="28"/>
        <end position="306"/>
    </location>
</feature>
<name>A0A3A8N7S9_9BACT</name>
<keyword evidence="1" id="KW-0732">Signal</keyword>
<sequence length="306" mass="32274">MKTSACFARWSQVLAAVLFIAAVPASAAPKKATLGVFLATSLSDGQERFQYAEALAQKMEASLGRPVAARSFGRYEDFAKAVGEGLIDFAVVDAWAAVQLGAKAQPVAYAPRAGETQQRWAIISTQKGSVKDLAGKRMALVKGAGPADPKFVSHVVLGGDLDAQRHFKLVPVPNVESAVKMLEAKGAEAALVPVAHVPREVRVLFRSGKVPGAVLVDLKGGADALSQSLSSVGAVAPFDGFTAIPGREFEDFRRLVTQGPPKRQPVFADAAELRVEPPVLVRSELLGPALPPFAEDLALSSEQPDD</sequence>
<evidence type="ECO:0000313" key="3">
    <source>
        <dbReference type="Proteomes" id="UP000273405"/>
    </source>
</evidence>
<reference evidence="3" key="1">
    <citation type="submission" date="2018-09" db="EMBL/GenBank/DDBJ databases">
        <authorList>
            <person name="Livingstone P.G."/>
            <person name="Whitworth D.E."/>
        </authorList>
    </citation>
    <scope>NUCLEOTIDE SEQUENCE [LARGE SCALE GENOMIC DNA]</scope>
    <source>
        <strain evidence="3">CA040B</strain>
    </source>
</reference>
<organism evidence="2 3">
    <name type="scientific">Corallococcus sicarius</name>
    <dbReference type="NCBI Taxonomy" id="2316726"/>
    <lineage>
        <taxon>Bacteria</taxon>
        <taxon>Pseudomonadati</taxon>
        <taxon>Myxococcota</taxon>
        <taxon>Myxococcia</taxon>
        <taxon>Myxococcales</taxon>
        <taxon>Cystobacterineae</taxon>
        <taxon>Myxococcaceae</taxon>
        <taxon>Corallococcus</taxon>
    </lineage>
</organism>
<evidence type="ECO:0008006" key="4">
    <source>
        <dbReference type="Google" id="ProtNLM"/>
    </source>
</evidence>
<dbReference type="AlphaFoldDB" id="A0A3A8N7S9"/>
<gene>
    <name evidence="2" type="ORF">D7X12_23150</name>
</gene>
<dbReference type="Proteomes" id="UP000273405">
    <property type="component" value="Unassembled WGS sequence"/>
</dbReference>
<evidence type="ECO:0000313" key="2">
    <source>
        <dbReference type="EMBL" id="RKH39569.1"/>
    </source>
</evidence>
<protein>
    <recommendedName>
        <fullName evidence="4">Phosphate/phosphite/phosphonate ABC transporter substrate-binding protein</fullName>
    </recommendedName>
</protein>
<comment type="caution">
    <text evidence="2">The sequence shown here is derived from an EMBL/GenBank/DDBJ whole genome shotgun (WGS) entry which is preliminary data.</text>
</comment>
<dbReference type="SUPFAM" id="SSF53850">
    <property type="entry name" value="Periplasmic binding protein-like II"/>
    <property type="match status" value="1"/>
</dbReference>